<dbReference type="PROSITE" id="PS50297">
    <property type="entry name" value="ANK_REP_REGION"/>
    <property type="match status" value="1"/>
</dbReference>
<dbReference type="Pfam" id="PF00023">
    <property type="entry name" value="Ank"/>
    <property type="match status" value="1"/>
</dbReference>
<feature type="compositionally biased region" description="Polar residues" evidence="2">
    <location>
        <begin position="141"/>
        <end position="153"/>
    </location>
</feature>
<feature type="region of interest" description="Disordered" evidence="2">
    <location>
        <begin position="174"/>
        <end position="201"/>
    </location>
</feature>
<evidence type="ECO:0000256" key="2">
    <source>
        <dbReference type="SAM" id="MobiDB-lite"/>
    </source>
</evidence>
<dbReference type="InterPro" id="IPR002110">
    <property type="entry name" value="Ankyrin_rpt"/>
</dbReference>
<evidence type="ECO:0000256" key="1">
    <source>
        <dbReference type="PROSITE-ProRule" id="PRU00023"/>
    </source>
</evidence>
<gene>
    <name evidence="3" type="ORF">POCTA_138.1.T0210117</name>
</gene>
<protein>
    <submittedName>
        <fullName evidence="3">Uncharacterized protein</fullName>
    </submittedName>
</protein>
<dbReference type="SMART" id="SM00248">
    <property type="entry name" value="ANK"/>
    <property type="match status" value="1"/>
</dbReference>
<dbReference type="OMA" id="QTINIQP"/>
<dbReference type="OrthoDB" id="309063at2759"/>
<feature type="compositionally biased region" description="Low complexity" evidence="2">
    <location>
        <begin position="740"/>
        <end position="766"/>
    </location>
</feature>
<dbReference type="PROSITE" id="PS50088">
    <property type="entry name" value="ANK_REPEAT"/>
    <property type="match status" value="1"/>
</dbReference>
<sequence length="1337" mass="156210">MNQNYIDQAYLTKKFYRAFGNYFGPHTSTPSLASEYLSSTRTQTSNLNKQNSLAKPITTPQNVNKPINLNSVRVKTQTQHISKQQPQAHHIKSLSSDLKNLHQQKRFKQERMILYTESEQHPFLIIQKKARELRKMESRKSTLPSIQTESQHSARLPEIPPLLQIPIIQITEPLEQHSSKGQDYESDKDDDSQEEDDVPQGLKKMKKLSVRLKFKNAVQSQVSTLFINKQPKSLFNVIISPEFTLKHEEERQKISDAFEAGNFILYKAKQFQQKQVTYKKKLFVNQLNIKHAHKMNNIVSSQIAKLNTTNKAFQRKIKMILATTENSKEIEQPQRFSLLSKYKKSQFGQSGSNEHLAQDINLNKDQFTITITNDKLENEIQIFNRPKFIQIDQIIEEAQQAQSPPKQASSPGKRILQHSGSAHYSQKHINLRHSVSQQIIKEELSSVQSIPNIEENNNLDFNQEFSKSNLYVRLYYQGRLHKLPRKTTFVGMNLQEIEDYFTSQQQLIKLTNINFQATEVPGLEQIGPTLEQNLDIPKFIIYQPKLSLNFNFGSTETFSSSESVQSLSLDLRLEEPIQSQDYNKTTTKSLSNLEEEKDETIFIEDDLKNFRSISTGQLTVIKKAKNHFLQPLDLVCILSTLDQNTKNQLLTFPQQAKPINQVLDSINTDNDGWAYKQLEKYYDKSFLKRRVIDQLAIRYDQILIGRYQDKEKVIDIEHQDLIETLQNLPEIPKLKEVENQQKSQKSQQQNNQQHQQQQQQVTNQQSAKGEQQIRQIVSIKKNILNKKQLKKNQTQTINIQPNLRTKQTSNSPDQSNSRLTMQYSNQLTNQHTNQQTQNNIITQSTTQFLTKPTNQSQQSVNVSGTKIIQKSKSNADLSETSSIKSSNSKLEISSQKILEVDTQKQQAKIQPQNLEVENDKKIKHHKTKSENLINKIFEQKISSMQQHSLRMRSHAEEQTRRQKYDQKYQVKFAIEDNNYQEFLENFKQLPEMYTDYRFQKNETFLTLATQSGNKDIVKELIKRGADINIQNVFFYQKRMMETPPCIWLQHILILIQLTCSCFLEPLLTFQISRVGMRGMQYEKFMYLLQILNLQFVTMFDLFSNQLQTQNYIKNNIVNLMNKGAEKKRTSSFNKQTINQICDRYDTQQKQFYCPQQRKDVKNLINNLKLKSSCASTSVVIPQNVSLKNFLAGLTHKSPKKQMKDNSKKTPSTSLHTPTDFTIRNTEQQSELIKQQQSILHQQSKQTSYRSLLQRNKHNQWIDLINQKNSNYIQQDQIALTEYNAQLDIQSTINCDWKYPYACYKEDRNHREMQIIENLEFNCWLEQMRTHLDLRRAQ</sequence>
<evidence type="ECO:0000313" key="3">
    <source>
        <dbReference type="EMBL" id="CAD8148426.1"/>
    </source>
</evidence>
<feature type="region of interest" description="Disordered" evidence="2">
    <location>
        <begin position="399"/>
        <end position="421"/>
    </location>
</feature>
<dbReference type="Proteomes" id="UP000683925">
    <property type="component" value="Unassembled WGS sequence"/>
</dbReference>
<feature type="region of interest" description="Disordered" evidence="2">
    <location>
        <begin position="788"/>
        <end position="817"/>
    </location>
</feature>
<feature type="compositionally biased region" description="Basic and acidic residues" evidence="2">
    <location>
        <begin position="174"/>
        <end position="185"/>
    </location>
</feature>
<keyword evidence="4" id="KW-1185">Reference proteome</keyword>
<accession>A0A8S1TB33</accession>
<feature type="compositionally biased region" description="Low complexity" evidence="2">
    <location>
        <begin position="877"/>
        <end position="890"/>
    </location>
</feature>
<dbReference type="PANTHER" id="PTHR46899:SF3">
    <property type="entry name" value="PROTEIN PHOSPHATASE 1 REGULATORY SUBUNIT 27"/>
    <property type="match status" value="1"/>
</dbReference>
<feature type="region of interest" description="Disordered" evidence="2">
    <location>
        <begin position="1195"/>
        <end position="1218"/>
    </location>
</feature>
<dbReference type="InterPro" id="IPR053080">
    <property type="entry name" value="PP1_regulatory_subunit_27"/>
</dbReference>
<feature type="region of interest" description="Disordered" evidence="2">
    <location>
        <begin position="736"/>
        <end position="769"/>
    </location>
</feature>
<name>A0A8S1TB33_PAROT</name>
<proteinExistence type="predicted"/>
<comment type="caution">
    <text evidence="3">The sequence shown here is derived from an EMBL/GenBank/DDBJ whole genome shotgun (WGS) entry which is preliminary data.</text>
</comment>
<feature type="repeat" description="ANK" evidence="1">
    <location>
        <begin position="1000"/>
        <end position="1032"/>
    </location>
</feature>
<feature type="region of interest" description="Disordered" evidence="2">
    <location>
        <begin position="870"/>
        <end position="890"/>
    </location>
</feature>
<feature type="compositionally biased region" description="Polar residues" evidence="2">
    <location>
        <begin position="1208"/>
        <end position="1218"/>
    </location>
</feature>
<dbReference type="EMBL" id="CAJJDP010000021">
    <property type="protein sequence ID" value="CAD8148426.1"/>
    <property type="molecule type" value="Genomic_DNA"/>
</dbReference>
<keyword evidence="1" id="KW-0040">ANK repeat</keyword>
<dbReference type="PANTHER" id="PTHR46899">
    <property type="entry name" value="PROTEIN PHOSPHATASE 1 REGULATORY SUBUNIT 27"/>
    <property type="match status" value="1"/>
</dbReference>
<evidence type="ECO:0000313" key="4">
    <source>
        <dbReference type="Proteomes" id="UP000683925"/>
    </source>
</evidence>
<feature type="compositionally biased region" description="Polar residues" evidence="2">
    <location>
        <begin position="799"/>
        <end position="817"/>
    </location>
</feature>
<reference evidence="3" key="1">
    <citation type="submission" date="2021-01" db="EMBL/GenBank/DDBJ databases">
        <authorList>
            <consortium name="Genoscope - CEA"/>
            <person name="William W."/>
        </authorList>
    </citation>
    <scope>NUCLEOTIDE SEQUENCE</scope>
</reference>
<feature type="compositionally biased region" description="Acidic residues" evidence="2">
    <location>
        <begin position="186"/>
        <end position="198"/>
    </location>
</feature>
<organism evidence="3 4">
    <name type="scientific">Paramecium octaurelia</name>
    <dbReference type="NCBI Taxonomy" id="43137"/>
    <lineage>
        <taxon>Eukaryota</taxon>
        <taxon>Sar</taxon>
        <taxon>Alveolata</taxon>
        <taxon>Ciliophora</taxon>
        <taxon>Intramacronucleata</taxon>
        <taxon>Oligohymenophorea</taxon>
        <taxon>Peniculida</taxon>
        <taxon>Parameciidae</taxon>
        <taxon>Paramecium</taxon>
    </lineage>
</organism>
<feature type="compositionally biased region" description="Low complexity" evidence="2">
    <location>
        <begin position="399"/>
        <end position="411"/>
    </location>
</feature>
<feature type="region of interest" description="Disordered" evidence="2">
    <location>
        <begin position="136"/>
        <end position="155"/>
    </location>
</feature>